<evidence type="ECO:0000313" key="3">
    <source>
        <dbReference type="Proteomes" id="UP001302329"/>
    </source>
</evidence>
<dbReference type="EMBL" id="JAYGHY010000001">
    <property type="protein sequence ID" value="MEA5440972.1"/>
    <property type="molecule type" value="Genomic_DNA"/>
</dbReference>
<dbReference type="Pfam" id="PF05419">
    <property type="entry name" value="GUN4"/>
    <property type="match status" value="1"/>
</dbReference>
<dbReference type="CDD" id="cd16383">
    <property type="entry name" value="GUN4"/>
    <property type="match status" value="1"/>
</dbReference>
<name>A0ABU5SRE2_9CYAN</name>
<evidence type="ECO:0000259" key="1">
    <source>
        <dbReference type="Pfam" id="PF05419"/>
    </source>
</evidence>
<dbReference type="InterPro" id="IPR037215">
    <property type="entry name" value="GUN4-like_sf"/>
</dbReference>
<dbReference type="Gene3D" id="1.10.10.1770">
    <property type="entry name" value="Gun4-like"/>
    <property type="match status" value="1"/>
</dbReference>
<dbReference type="Gene3D" id="1.25.40.620">
    <property type="match status" value="1"/>
</dbReference>
<protein>
    <submittedName>
        <fullName evidence="2">GUN4 domain-containing protein</fullName>
    </submittedName>
</protein>
<dbReference type="RefSeq" id="WP_323355142.1">
    <property type="nucleotide sequence ID" value="NZ_JAYGHY010000001.1"/>
</dbReference>
<dbReference type="PANTHER" id="PTHR34800">
    <property type="entry name" value="TETRAPYRROLE-BINDING PROTEIN, CHLOROPLASTIC"/>
    <property type="match status" value="1"/>
</dbReference>
<evidence type="ECO:0000313" key="2">
    <source>
        <dbReference type="EMBL" id="MEA5440972.1"/>
    </source>
</evidence>
<proteinExistence type="predicted"/>
<sequence length="248" mass="27664">MLSGPPVSSTVDADQLLERFLAGSPRQRRSLLGSLEQAGSDLLDRIPDRLDRLDATGDDWAAGHLIQLLLACGETARQEAWLARHPEGWLAVASVAGLDYAPLQHHLMRQAFEAADRLTSEHLRQLAGEPAMRRGYVYYSEVAAMPATDLTSLDRLWCCYSQGRFGFSVQARLLQVCQGQWDRLWPRLGWKSDGTWTRYPGSFQWALDAPEGHMPLINQLRGVRLMDAVLQHPAIQARLGEAPAGRAR</sequence>
<accession>A0ABU5SRE2</accession>
<dbReference type="InterPro" id="IPR008629">
    <property type="entry name" value="GUN4-like"/>
</dbReference>
<keyword evidence="3" id="KW-1185">Reference proteome</keyword>
<comment type="caution">
    <text evidence="2">The sequence shown here is derived from an EMBL/GenBank/DDBJ whole genome shotgun (WGS) entry which is preliminary data.</text>
</comment>
<dbReference type="Proteomes" id="UP001302329">
    <property type="component" value="Unassembled WGS sequence"/>
</dbReference>
<feature type="domain" description="GUN4-like" evidence="1">
    <location>
        <begin position="96"/>
        <end position="233"/>
    </location>
</feature>
<gene>
    <name evidence="2" type="ORF">VB739_00220</name>
</gene>
<organism evidence="2 3">
    <name type="scientific">Cyanobium gracile UHCC 0281</name>
    <dbReference type="NCBI Taxonomy" id="3110309"/>
    <lineage>
        <taxon>Bacteria</taxon>
        <taxon>Bacillati</taxon>
        <taxon>Cyanobacteriota</taxon>
        <taxon>Cyanophyceae</taxon>
        <taxon>Synechococcales</taxon>
        <taxon>Prochlorococcaceae</taxon>
        <taxon>Cyanobium</taxon>
    </lineage>
</organism>
<dbReference type="PANTHER" id="PTHR34800:SF1">
    <property type="entry name" value="TETRAPYRROLE-BINDING PROTEIN, CHLOROPLASTIC"/>
    <property type="match status" value="1"/>
</dbReference>
<reference evidence="2 3" key="1">
    <citation type="submission" date="2023-12" db="EMBL/GenBank/DDBJ databases">
        <title>Baltic Sea Cyanobacteria.</title>
        <authorList>
            <person name="Delbaje E."/>
            <person name="Fewer D.P."/>
            <person name="Shishido T.K."/>
        </authorList>
    </citation>
    <scope>NUCLEOTIDE SEQUENCE [LARGE SCALE GENOMIC DNA]</scope>
    <source>
        <strain evidence="2 3">UHCC 0281</strain>
    </source>
</reference>
<dbReference type="SUPFAM" id="SSF140869">
    <property type="entry name" value="GUN4-like"/>
    <property type="match status" value="1"/>
</dbReference>